<dbReference type="InterPro" id="IPR051644">
    <property type="entry name" value="TRAMP_AT-DNA-binding"/>
</dbReference>
<dbReference type="Pfam" id="PF00098">
    <property type="entry name" value="zf-CCHC"/>
    <property type="match status" value="1"/>
</dbReference>
<dbReference type="STRING" id="436010.A0A166FYE8"/>
<evidence type="ECO:0000256" key="5">
    <source>
        <dbReference type="ARBA" id="ARBA00022771"/>
    </source>
</evidence>
<dbReference type="InterPro" id="IPR036875">
    <property type="entry name" value="Znf_CCHC_sf"/>
</dbReference>
<name>A0A166FYE8_9AGAM</name>
<evidence type="ECO:0000256" key="1">
    <source>
        <dbReference type="ARBA" id="ARBA00004123"/>
    </source>
</evidence>
<dbReference type="SUPFAM" id="SSF57756">
    <property type="entry name" value="Retrovirus zinc finger-like domains"/>
    <property type="match status" value="1"/>
</dbReference>
<dbReference type="GO" id="GO:0008270">
    <property type="term" value="F:zinc ion binding"/>
    <property type="evidence" value="ECO:0007669"/>
    <property type="project" value="UniProtKB-KW"/>
</dbReference>
<keyword evidence="5 8" id="KW-0863">Zinc-finger</keyword>
<evidence type="ECO:0000313" key="11">
    <source>
        <dbReference type="EMBL" id="KZP17297.1"/>
    </source>
</evidence>
<dbReference type="GO" id="GO:0071039">
    <property type="term" value="P:nuclear polyadenylation-dependent CUT catabolic process"/>
    <property type="evidence" value="ECO:0007669"/>
    <property type="project" value="TreeGrafter"/>
</dbReference>
<dbReference type="PROSITE" id="PS50158">
    <property type="entry name" value="ZF_CCHC"/>
    <property type="match status" value="3"/>
</dbReference>
<comment type="subcellular location">
    <subcellularLocation>
        <location evidence="1">Nucleus</location>
    </subcellularLocation>
</comment>
<feature type="compositionally biased region" description="Polar residues" evidence="9">
    <location>
        <begin position="68"/>
        <end position="91"/>
    </location>
</feature>
<evidence type="ECO:0000256" key="3">
    <source>
        <dbReference type="ARBA" id="ARBA00022723"/>
    </source>
</evidence>
<dbReference type="Proteomes" id="UP000076532">
    <property type="component" value="Unassembled WGS sequence"/>
</dbReference>
<feature type="compositionally biased region" description="Polar residues" evidence="9">
    <location>
        <begin position="434"/>
        <end position="449"/>
    </location>
</feature>
<dbReference type="EMBL" id="KV417584">
    <property type="protein sequence ID" value="KZP17297.1"/>
    <property type="molecule type" value="Genomic_DNA"/>
</dbReference>
<evidence type="ECO:0000256" key="4">
    <source>
        <dbReference type="ARBA" id="ARBA00022737"/>
    </source>
</evidence>
<gene>
    <name evidence="11" type="ORF">FIBSPDRAFT_934139</name>
</gene>
<keyword evidence="6" id="KW-0862">Zinc</keyword>
<dbReference type="GO" id="GO:0006397">
    <property type="term" value="P:mRNA processing"/>
    <property type="evidence" value="ECO:0007669"/>
    <property type="project" value="UniProtKB-KW"/>
</dbReference>
<feature type="domain" description="CCHC-type" evidence="10">
    <location>
        <begin position="281"/>
        <end position="295"/>
    </location>
</feature>
<dbReference type="GO" id="GO:0071036">
    <property type="term" value="P:nuclear polyadenylation-dependent snoRNA catabolic process"/>
    <property type="evidence" value="ECO:0007669"/>
    <property type="project" value="TreeGrafter"/>
</dbReference>
<dbReference type="InterPro" id="IPR001878">
    <property type="entry name" value="Znf_CCHC"/>
</dbReference>
<sequence>MSRITSPEIIDLTASASDVPSDGDIDVVEIENPQVAGNPKKAENLERSKRRKRSKKRALEAGEIPETDSLTLSTGGSQASKAQGVQSSTSRNRSHSPAGPRRSSKARPRSPSRSKAQDDLSDLFYVDVLPQPLPTSIENPSKDPTSHLEPKLLLPTHVSVIETASMEIGSIEIIRPPSLAQDENDFIEYLDYNDQIQGGAVRYFDEHKDEKPATFICKNCRAQGQHRTFECPVQICLTCGARNEHATRSCPISKICFKCGLKGHLLQNCPNARSSVIAYGCDRCGRSSHKTKECPTWWRIYEYVSDEARLKTMQDRESRQGLESTNDGEVLVGSEPACYQCGGSGHWGDDCNEISAWDPPQEPSAFSAHNVTSGPFFDPAKEPSGYQASYQNDLPEGWGADAPSNVGRQGRKKDQAKMEQRMREQEGESDGDNWFTNPRNASNRATQPASLPRKPPPPPTGPKKMSFGLSIKDAARQFQPPSAPRRSLLDRIDVGHNGQRDNRQGSSRDNHSKQDSLHKRKRDDSHSNGKARHDGDTGGRNRDRSGDRDRNSGRERDRGRGGSKGSEDPYRRHTSGPRYSGGYSR</sequence>
<feature type="domain" description="CCHC-type" evidence="10">
    <location>
        <begin position="338"/>
        <end position="353"/>
    </location>
</feature>
<evidence type="ECO:0000256" key="2">
    <source>
        <dbReference type="ARBA" id="ARBA00022664"/>
    </source>
</evidence>
<keyword evidence="7" id="KW-0539">Nucleus</keyword>
<evidence type="ECO:0000256" key="6">
    <source>
        <dbReference type="ARBA" id="ARBA00022833"/>
    </source>
</evidence>
<evidence type="ECO:0000256" key="7">
    <source>
        <dbReference type="ARBA" id="ARBA00023242"/>
    </source>
</evidence>
<proteinExistence type="predicted"/>
<evidence type="ECO:0000259" key="10">
    <source>
        <dbReference type="PROSITE" id="PS50158"/>
    </source>
</evidence>
<keyword evidence="2" id="KW-0507">mRNA processing</keyword>
<dbReference type="OrthoDB" id="7608935at2759"/>
<evidence type="ECO:0000256" key="8">
    <source>
        <dbReference type="PROSITE-ProRule" id="PRU00047"/>
    </source>
</evidence>
<keyword evidence="12" id="KW-1185">Reference proteome</keyword>
<feature type="compositionally biased region" description="Basic residues" evidence="9">
    <location>
        <begin position="102"/>
        <end position="112"/>
    </location>
</feature>
<dbReference type="GO" id="GO:0003723">
    <property type="term" value="F:RNA binding"/>
    <property type="evidence" value="ECO:0007669"/>
    <property type="project" value="TreeGrafter"/>
</dbReference>
<dbReference type="Gene3D" id="4.10.60.10">
    <property type="entry name" value="Zinc finger, CCHC-type"/>
    <property type="match status" value="2"/>
</dbReference>
<keyword evidence="3" id="KW-0479">Metal-binding</keyword>
<evidence type="ECO:0000313" key="12">
    <source>
        <dbReference type="Proteomes" id="UP000076532"/>
    </source>
</evidence>
<feature type="domain" description="CCHC-type" evidence="10">
    <location>
        <begin position="256"/>
        <end position="271"/>
    </location>
</feature>
<dbReference type="GO" id="GO:0071035">
    <property type="term" value="P:nuclear polyadenylation-dependent rRNA catabolic process"/>
    <property type="evidence" value="ECO:0007669"/>
    <property type="project" value="TreeGrafter"/>
</dbReference>
<feature type="region of interest" description="Disordered" evidence="9">
    <location>
        <begin position="352"/>
        <end position="585"/>
    </location>
</feature>
<protein>
    <recommendedName>
        <fullName evidence="10">CCHC-type domain-containing protein</fullName>
    </recommendedName>
</protein>
<evidence type="ECO:0000256" key="9">
    <source>
        <dbReference type="SAM" id="MobiDB-lite"/>
    </source>
</evidence>
<keyword evidence="4" id="KW-0677">Repeat</keyword>
<dbReference type="AlphaFoldDB" id="A0A166FYE8"/>
<dbReference type="GO" id="GO:0071038">
    <property type="term" value="P:TRAMP-dependent tRNA surveillance pathway"/>
    <property type="evidence" value="ECO:0007669"/>
    <property type="project" value="TreeGrafter"/>
</dbReference>
<organism evidence="11 12">
    <name type="scientific">Athelia psychrophila</name>
    <dbReference type="NCBI Taxonomy" id="1759441"/>
    <lineage>
        <taxon>Eukaryota</taxon>
        <taxon>Fungi</taxon>
        <taxon>Dikarya</taxon>
        <taxon>Basidiomycota</taxon>
        <taxon>Agaricomycotina</taxon>
        <taxon>Agaricomycetes</taxon>
        <taxon>Agaricomycetidae</taxon>
        <taxon>Atheliales</taxon>
        <taxon>Atheliaceae</taxon>
        <taxon>Athelia</taxon>
    </lineage>
</organism>
<accession>A0A166FYE8</accession>
<feature type="region of interest" description="Disordered" evidence="9">
    <location>
        <begin position="14"/>
        <end position="123"/>
    </location>
</feature>
<dbReference type="GO" id="GO:0071037">
    <property type="term" value="P:nuclear polyadenylation-dependent snRNA catabolic process"/>
    <property type="evidence" value="ECO:0007669"/>
    <property type="project" value="TreeGrafter"/>
</dbReference>
<dbReference type="PANTHER" id="PTHR46543">
    <property type="entry name" value="ZINC FINGER CCHC DOMAIN-CONTAINING PROTEIN 7"/>
    <property type="match status" value="1"/>
</dbReference>
<dbReference type="GO" id="GO:0031499">
    <property type="term" value="C:TRAMP complex"/>
    <property type="evidence" value="ECO:0007669"/>
    <property type="project" value="TreeGrafter"/>
</dbReference>
<dbReference type="PANTHER" id="PTHR46543:SF1">
    <property type="entry name" value="ZINC FINGER CCHC DOMAIN-CONTAINING PROTEIN 7"/>
    <property type="match status" value="1"/>
</dbReference>
<feature type="compositionally biased region" description="Basic and acidic residues" evidence="9">
    <location>
        <begin position="487"/>
        <end position="571"/>
    </location>
</feature>
<dbReference type="GO" id="GO:0071031">
    <property type="term" value="P:nuclear mRNA surveillance of mRNA 3'-end processing"/>
    <property type="evidence" value="ECO:0007669"/>
    <property type="project" value="TreeGrafter"/>
</dbReference>
<feature type="compositionally biased region" description="Basic and acidic residues" evidence="9">
    <location>
        <begin position="412"/>
        <end position="426"/>
    </location>
</feature>
<dbReference type="SMART" id="SM00343">
    <property type="entry name" value="ZnF_C2HC"/>
    <property type="match status" value="5"/>
</dbReference>
<reference evidence="11 12" key="1">
    <citation type="journal article" date="2016" name="Mol. Biol. Evol.">
        <title>Comparative Genomics of Early-Diverging Mushroom-Forming Fungi Provides Insights into the Origins of Lignocellulose Decay Capabilities.</title>
        <authorList>
            <person name="Nagy L.G."/>
            <person name="Riley R."/>
            <person name="Tritt A."/>
            <person name="Adam C."/>
            <person name="Daum C."/>
            <person name="Floudas D."/>
            <person name="Sun H."/>
            <person name="Yadav J.S."/>
            <person name="Pangilinan J."/>
            <person name="Larsson K.H."/>
            <person name="Matsuura K."/>
            <person name="Barry K."/>
            <person name="Labutti K."/>
            <person name="Kuo R."/>
            <person name="Ohm R.A."/>
            <person name="Bhattacharya S.S."/>
            <person name="Shirouzu T."/>
            <person name="Yoshinaga Y."/>
            <person name="Martin F.M."/>
            <person name="Grigoriev I.V."/>
            <person name="Hibbett D.S."/>
        </authorList>
    </citation>
    <scope>NUCLEOTIDE SEQUENCE [LARGE SCALE GENOMIC DNA]</scope>
    <source>
        <strain evidence="11 12">CBS 109695</strain>
    </source>
</reference>